<sequence length="333" mass="35948">MPTSARLPEPPLPSSAPRLQDSGWLDVGAGHHIAWARYGAPEGAPAVVLHGGPGSGSSLRHLEFFDLTRWQVVLFDQRGCGRSTPLGGIAHNTTADLVADIEALRQHLGIPRWLVVGGSWGATLALAYALRHRERCLGLLLRGTFLGQQADVDWFVDGARAMRPAAYAEFAQGHAPHTLIDRYAEAFNGTDAGQACHALARWLRWEAALETPIEPPPDGPTPPAPGSADADRLRARGRIQTHYLRHRCFLDDGALVAGARMFGKLPGVLLHGTHDLVCRPANAQAVHAAWPDSVLHWVPGAGHAPFEPAMQAAMRQQLAHFLVHGRFATQEAP</sequence>
<evidence type="ECO:0000256" key="1">
    <source>
        <dbReference type="ARBA" id="ARBA00001585"/>
    </source>
</evidence>
<evidence type="ECO:0000313" key="16">
    <source>
        <dbReference type="Proteomes" id="UP000244892"/>
    </source>
</evidence>
<keyword evidence="16" id="KW-1185">Reference proteome</keyword>
<feature type="active site" description="Proton donor" evidence="12">
    <location>
        <position position="303"/>
    </location>
</feature>
<dbReference type="GO" id="GO:0005737">
    <property type="term" value="C:cytoplasm"/>
    <property type="evidence" value="ECO:0007669"/>
    <property type="project" value="UniProtKB-SubCell"/>
</dbReference>
<feature type="domain" description="AB hydrolase-1" evidence="14">
    <location>
        <begin position="47"/>
        <end position="307"/>
    </location>
</feature>
<dbReference type="InterPro" id="IPR000073">
    <property type="entry name" value="AB_hydrolase_1"/>
</dbReference>
<evidence type="ECO:0000256" key="6">
    <source>
        <dbReference type="ARBA" id="ARBA00022438"/>
    </source>
</evidence>
<dbReference type="GO" id="GO:0006508">
    <property type="term" value="P:proteolysis"/>
    <property type="evidence" value="ECO:0007669"/>
    <property type="project" value="UniProtKB-KW"/>
</dbReference>
<gene>
    <name evidence="15" type="ORF">DEH84_11990</name>
</gene>
<dbReference type="PIRSF" id="PIRSF006431">
    <property type="entry name" value="Pept_S33"/>
    <property type="match status" value="1"/>
</dbReference>
<comment type="similarity">
    <text evidence="3 11">Belongs to the peptidase S33 family.</text>
</comment>
<organism evidence="15 16">
    <name type="scientific">Aquabacterium olei</name>
    <dbReference type="NCBI Taxonomy" id="1296669"/>
    <lineage>
        <taxon>Bacteria</taxon>
        <taxon>Pseudomonadati</taxon>
        <taxon>Pseudomonadota</taxon>
        <taxon>Betaproteobacteria</taxon>
        <taxon>Burkholderiales</taxon>
        <taxon>Aquabacterium</taxon>
    </lineage>
</organism>
<evidence type="ECO:0000256" key="3">
    <source>
        <dbReference type="ARBA" id="ARBA00010088"/>
    </source>
</evidence>
<evidence type="ECO:0000256" key="12">
    <source>
        <dbReference type="PIRSR" id="PIRSR006431-1"/>
    </source>
</evidence>
<dbReference type="SUPFAM" id="SSF53474">
    <property type="entry name" value="alpha/beta-Hydrolases"/>
    <property type="match status" value="1"/>
</dbReference>
<dbReference type="PRINTS" id="PR00793">
    <property type="entry name" value="PROAMNOPTASE"/>
</dbReference>
<accession>A0A2U8FUG2</accession>
<dbReference type="EMBL" id="CP029210">
    <property type="protein sequence ID" value="AWI54064.1"/>
    <property type="molecule type" value="Genomic_DNA"/>
</dbReference>
<name>A0A2U8FUG2_9BURK</name>
<comment type="subcellular location">
    <subcellularLocation>
        <location evidence="2 11">Cytoplasm</location>
    </subcellularLocation>
</comment>
<dbReference type="InterPro" id="IPR002410">
    <property type="entry name" value="Peptidase_S33"/>
</dbReference>
<evidence type="ECO:0000256" key="10">
    <source>
        <dbReference type="ARBA" id="ARBA00029605"/>
    </source>
</evidence>
<keyword evidence="8 11" id="KW-0645">Protease</keyword>
<evidence type="ECO:0000256" key="9">
    <source>
        <dbReference type="ARBA" id="ARBA00022801"/>
    </source>
</evidence>
<dbReference type="PANTHER" id="PTHR43722:SF1">
    <property type="entry name" value="PROLINE IMINOPEPTIDASE"/>
    <property type="match status" value="1"/>
</dbReference>
<protein>
    <recommendedName>
        <fullName evidence="5 11">Proline iminopeptidase</fullName>
        <shortName evidence="11">PIP</shortName>
        <ecNumber evidence="4 11">3.4.11.5</ecNumber>
    </recommendedName>
    <alternativeName>
        <fullName evidence="10 11">Prolyl aminopeptidase</fullName>
    </alternativeName>
</protein>
<dbReference type="Gene3D" id="3.40.50.1820">
    <property type="entry name" value="alpha/beta hydrolase"/>
    <property type="match status" value="1"/>
</dbReference>
<keyword evidence="9 11" id="KW-0378">Hydrolase</keyword>
<dbReference type="GO" id="GO:0004177">
    <property type="term" value="F:aminopeptidase activity"/>
    <property type="evidence" value="ECO:0007669"/>
    <property type="project" value="UniProtKB-UniRule"/>
</dbReference>
<evidence type="ECO:0000259" key="14">
    <source>
        <dbReference type="Pfam" id="PF00561"/>
    </source>
</evidence>
<keyword evidence="7 11" id="KW-0963">Cytoplasm</keyword>
<feature type="region of interest" description="Disordered" evidence="13">
    <location>
        <begin position="1"/>
        <end position="20"/>
    </location>
</feature>
<dbReference type="InterPro" id="IPR005944">
    <property type="entry name" value="Pro_iminopeptidase"/>
</dbReference>
<dbReference type="InterPro" id="IPR029058">
    <property type="entry name" value="AB_hydrolase_fold"/>
</dbReference>
<feature type="active site" description="Nucleophile" evidence="12">
    <location>
        <position position="119"/>
    </location>
</feature>
<proteinExistence type="inferred from homology"/>
<evidence type="ECO:0000313" key="15">
    <source>
        <dbReference type="EMBL" id="AWI54064.1"/>
    </source>
</evidence>
<evidence type="ECO:0000256" key="7">
    <source>
        <dbReference type="ARBA" id="ARBA00022490"/>
    </source>
</evidence>
<dbReference type="AlphaFoldDB" id="A0A2U8FUG2"/>
<feature type="region of interest" description="Disordered" evidence="13">
    <location>
        <begin position="211"/>
        <end position="230"/>
    </location>
</feature>
<evidence type="ECO:0000256" key="5">
    <source>
        <dbReference type="ARBA" id="ARBA00021843"/>
    </source>
</evidence>
<evidence type="ECO:0000256" key="13">
    <source>
        <dbReference type="SAM" id="MobiDB-lite"/>
    </source>
</evidence>
<feature type="compositionally biased region" description="Pro residues" evidence="13">
    <location>
        <begin position="213"/>
        <end position="225"/>
    </location>
</feature>
<comment type="catalytic activity">
    <reaction evidence="1 11">
        <text>Release of N-terminal proline from a peptide.</text>
        <dbReference type="EC" id="3.4.11.5"/>
    </reaction>
</comment>
<dbReference type="Proteomes" id="UP000244892">
    <property type="component" value="Chromosome"/>
</dbReference>
<evidence type="ECO:0000256" key="4">
    <source>
        <dbReference type="ARBA" id="ARBA00012568"/>
    </source>
</evidence>
<dbReference type="OrthoDB" id="9796770at2"/>
<dbReference type="EC" id="3.4.11.5" evidence="4 11"/>
<evidence type="ECO:0000256" key="2">
    <source>
        <dbReference type="ARBA" id="ARBA00004496"/>
    </source>
</evidence>
<dbReference type="PANTHER" id="PTHR43722">
    <property type="entry name" value="PROLINE IMINOPEPTIDASE"/>
    <property type="match status" value="1"/>
</dbReference>
<keyword evidence="6 11" id="KW-0031">Aminopeptidase</keyword>
<feature type="active site" evidence="12">
    <location>
        <position position="275"/>
    </location>
</feature>
<reference evidence="15 16" key="1">
    <citation type="submission" date="2018-05" db="EMBL/GenBank/DDBJ databases">
        <title>complete genome sequence of Aquabacterium olei NBRC 110486.</title>
        <authorList>
            <person name="Tang B."/>
            <person name="Chang J."/>
            <person name="Zhang L."/>
            <person name="Yang H."/>
        </authorList>
    </citation>
    <scope>NUCLEOTIDE SEQUENCE [LARGE SCALE GENOMIC DNA]</scope>
    <source>
        <strain evidence="15 16">NBRC 110486</strain>
    </source>
</reference>
<dbReference type="KEGG" id="aon:DEH84_11990"/>
<dbReference type="Pfam" id="PF00561">
    <property type="entry name" value="Abhydrolase_1"/>
    <property type="match status" value="1"/>
</dbReference>
<dbReference type="RefSeq" id="WP_109037060.1">
    <property type="nucleotide sequence ID" value="NZ_CP029210.1"/>
</dbReference>
<evidence type="ECO:0000256" key="11">
    <source>
        <dbReference type="PIRNR" id="PIRNR006431"/>
    </source>
</evidence>
<evidence type="ECO:0000256" key="8">
    <source>
        <dbReference type="ARBA" id="ARBA00022670"/>
    </source>
</evidence>